<evidence type="ECO:0000313" key="2">
    <source>
        <dbReference type="Proteomes" id="UP000031535"/>
    </source>
</evidence>
<dbReference type="EMBL" id="JXDG01000056">
    <property type="protein sequence ID" value="KIH82041.1"/>
    <property type="molecule type" value="Genomic_DNA"/>
</dbReference>
<dbReference type="Proteomes" id="UP000031535">
    <property type="component" value="Unassembled WGS sequence"/>
</dbReference>
<dbReference type="PANTHER" id="PTHR37816:SF2">
    <property type="entry name" value="DNA TOPOLOGY MODULATION PROTEIN FLAR-RELATED PROTEIN"/>
    <property type="match status" value="1"/>
</dbReference>
<dbReference type="InterPro" id="IPR052922">
    <property type="entry name" value="Cytidylate_Kinase-2"/>
</dbReference>
<dbReference type="RefSeq" id="WP_040070210.1">
    <property type="nucleotide sequence ID" value="NZ_JXDG01000056.1"/>
</dbReference>
<protein>
    <recommendedName>
        <fullName evidence="3">Adenylate kinase</fullName>
    </recommendedName>
</protein>
<dbReference type="PATRIC" id="fig|226910.6.peg.4036"/>
<accession>A0A0C2HY22</accession>
<dbReference type="AlphaFoldDB" id="A0A0C2HY22"/>
<proteinExistence type="predicted"/>
<sequence>MAHRIHLFGASGSGTTTLGAALAEHFGIAHFDSDNFYWQPADKPFSCKRPREQRVQLLSEQLARQDNWVLSGSLCGWGDALIPTFTLAIFMRLDPEVRLRRLRAREFQRYGAQIHEGGERFIATRTFLEWAAGYDAGDHGTRSLKRHETWIRSLPCPVLRLDSTEHAVGVLVDQVTRALESPAASL</sequence>
<reference evidence="1 2" key="1">
    <citation type="submission" date="2015-01" db="EMBL/GenBank/DDBJ databases">
        <title>Complete genome of Pseudomonas batumici UCM B-321 producer of the batumin antibiotic with strong antistaphilococcal and potential anticancer activity.</title>
        <authorList>
            <person name="Klochko V.V."/>
            <person name="Zelena L.B."/>
            <person name="Elena K.A."/>
            <person name="Reva O.N."/>
        </authorList>
    </citation>
    <scope>NUCLEOTIDE SEQUENCE [LARGE SCALE GENOMIC DNA]</scope>
    <source>
        <strain evidence="1 2">UCM B-321</strain>
    </source>
</reference>
<dbReference type="PANTHER" id="PTHR37816">
    <property type="entry name" value="YALI0E33011P"/>
    <property type="match status" value="1"/>
</dbReference>
<name>A0A0C2HY22_9PSED</name>
<evidence type="ECO:0008006" key="3">
    <source>
        <dbReference type="Google" id="ProtNLM"/>
    </source>
</evidence>
<organism evidence="1 2">
    <name type="scientific">Pseudomonas batumici</name>
    <dbReference type="NCBI Taxonomy" id="226910"/>
    <lineage>
        <taxon>Bacteria</taxon>
        <taxon>Pseudomonadati</taxon>
        <taxon>Pseudomonadota</taxon>
        <taxon>Gammaproteobacteria</taxon>
        <taxon>Pseudomonadales</taxon>
        <taxon>Pseudomonadaceae</taxon>
        <taxon>Pseudomonas</taxon>
    </lineage>
</organism>
<keyword evidence="2" id="KW-1185">Reference proteome</keyword>
<dbReference type="STRING" id="226910.UCMB321_4042"/>
<dbReference type="Pfam" id="PF13238">
    <property type="entry name" value="AAA_18"/>
    <property type="match status" value="1"/>
</dbReference>
<gene>
    <name evidence="1" type="ORF">UCMB321_4042</name>
</gene>
<evidence type="ECO:0000313" key="1">
    <source>
        <dbReference type="EMBL" id="KIH82041.1"/>
    </source>
</evidence>
<dbReference type="Gene3D" id="3.40.50.300">
    <property type="entry name" value="P-loop containing nucleotide triphosphate hydrolases"/>
    <property type="match status" value="1"/>
</dbReference>
<dbReference type="InterPro" id="IPR027417">
    <property type="entry name" value="P-loop_NTPase"/>
</dbReference>
<dbReference type="OrthoDB" id="5508973at2"/>
<dbReference type="NCBIfam" id="NF004861">
    <property type="entry name" value="PRK06217.1"/>
    <property type="match status" value="1"/>
</dbReference>
<dbReference type="SUPFAM" id="SSF52540">
    <property type="entry name" value="P-loop containing nucleoside triphosphate hydrolases"/>
    <property type="match status" value="1"/>
</dbReference>
<comment type="caution">
    <text evidence="1">The sequence shown here is derived from an EMBL/GenBank/DDBJ whole genome shotgun (WGS) entry which is preliminary data.</text>
</comment>